<name>A0ABR7MAY7_9BACT</name>
<gene>
    <name evidence="1" type="ORF">BC349_12580</name>
</gene>
<dbReference type="InterPro" id="IPR016776">
    <property type="entry name" value="ApeP-like_dehydratase"/>
</dbReference>
<organism evidence="1 2">
    <name type="scientific">Flavihumibacter stibioxidans</name>
    <dbReference type="NCBI Taxonomy" id="1834163"/>
    <lineage>
        <taxon>Bacteria</taxon>
        <taxon>Pseudomonadati</taxon>
        <taxon>Bacteroidota</taxon>
        <taxon>Chitinophagia</taxon>
        <taxon>Chitinophagales</taxon>
        <taxon>Chitinophagaceae</taxon>
        <taxon>Flavihumibacter</taxon>
    </lineage>
</organism>
<protein>
    <recommendedName>
        <fullName evidence="3">3-hydroxyacyl-ACP dehydratase</fullName>
    </recommendedName>
</protein>
<evidence type="ECO:0008006" key="3">
    <source>
        <dbReference type="Google" id="ProtNLM"/>
    </source>
</evidence>
<dbReference type="Gene3D" id="3.10.129.10">
    <property type="entry name" value="Hotdog Thioesterase"/>
    <property type="match status" value="1"/>
</dbReference>
<sequence length="150" mass="16170">MEAMSLLNKENITSVIPQRPPFVMIDELIQCDENLTRTAFTVRQDNLFLENGRLGSSAMVENIAQTAAAGSGYKALKENGPVLVGFIGAIKNLVIADLPAAGDLLQTETRLVNSVFNVSIVEGKVFSGDKLMASCEMKIFLQPPTGRPDA</sequence>
<accession>A0ABR7MAY7</accession>
<comment type="caution">
    <text evidence="1">The sequence shown here is derived from an EMBL/GenBank/DDBJ whole genome shotgun (WGS) entry which is preliminary data.</text>
</comment>
<proteinExistence type="predicted"/>
<dbReference type="EMBL" id="MBUA01000023">
    <property type="protein sequence ID" value="MBC6491890.1"/>
    <property type="molecule type" value="Genomic_DNA"/>
</dbReference>
<dbReference type="SUPFAM" id="SSF54637">
    <property type="entry name" value="Thioesterase/thiol ester dehydrase-isomerase"/>
    <property type="match status" value="1"/>
</dbReference>
<dbReference type="Proteomes" id="UP000765802">
    <property type="component" value="Unassembled WGS sequence"/>
</dbReference>
<evidence type="ECO:0000313" key="2">
    <source>
        <dbReference type="Proteomes" id="UP000765802"/>
    </source>
</evidence>
<reference evidence="1 2" key="1">
    <citation type="submission" date="2016-07" db="EMBL/GenBank/DDBJ databases">
        <title>Genome analysis of Flavihumibacter stibioxidans YS-17.</title>
        <authorList>
            <person name="Shi K."/>
            <person name="Han Y."/>
            <person name="Wang G."/>
        </authorList>
    </citation>
    <scope>NUCLEOTIDE SEQUENCE [LARGE SCALE GENOMIC DNA]</scope>
    <source>
        <strain evidence="1 2">YS-17</strain>
    </source>
</reference>
<dbReference type="InterPro" id="IPR029069">
    <property type="entry name" value="HotDog_dom_sf"/>
</dbReference>
<evidence type="ECO:0000313" key="1">
    <source>
        <dbReference type="EMBL" id="MBC6491890.1"/>
    </source>
</evidence>
<dbReference type="Pfam" id="PF22817">
    <property type="entry name" value="ApeP-like"/>
    <property type="match status" value="1"/>
</dbReference>
<keyword evidence="2" id="KW-1185">Reference proteome</keyword>